<evidence type="ECO:0000256" key="1">
    <source>
        <dbReference type="SAM" id="MobiDB-lite"/>
    </source>
</evidence>
<dbReference type="AlphaFoldDB" id="A0AA95JAH3"/>
<evidence type="ECO:0000313" key="2">
    <source>
        <dbReference type="EMBL" id="WEK54353.1"/>
    </source>
</evidence>
<name>A0AA95JAH3_9BACL</name>
<dbReference type="Proteomes" id="UP001178662">
    <property type="component" value="Chromosome"/>
</dbReference>
<organism evidence="2 3">
    <name type="scientific">Candidatus Cohnella colombiensis</name>
    <dbReference type="NCBI Taxonomy" id="3121368"/>
    <lineage>
        <taxon>Bacteria</taxon>
        <taxon>Bacillati</taxon>
        <taxon>Bacillota</taxon>
        <taxon>Bacilli</taxon>
        <taxon>Bacillales</taxon>
        <taxon>Paenibacillaceae</taxon>
        <taxon>Cohnella</taxon>
    </lineage>
</organism>
<protein>
    <submittedName>
        <fullName evidence="2">Uncharacterized protein</fullName>
    </submittedName>
</protein>
<keyword evidence="3" id="KW-1185">Reference proteome</keyword>
<reference evidence="2" key="1">
    <citation type="submission" date="2023-03" db="EMBL/GenBank/DDBJ databases">
        <title>Andean soil-derived lignocellulolytic bacterial consortium as a source of novel taxa and putative plastic-active enzymes.</title>
        <authorList>
            <person name="Diaz-Garcia L."/>
            <person name="Chuvochina M."/>
            <person name="Feuerriegel G."/>
            <person name="Bunk B."/>
            <person name="Sproer C."/>
            <person name="Streit W.R."/>
            <person name="Rodriguez L.M."/>
            <person name="Overmann J."/>
            <person name="Jimenez D.J."/>
        </authorList>
    </citation>
    <scope>NUCLEOTIDE SEQUENCE</scope>
    <source>
        <strain evidence="2">MAG 2441</strain>
    </source>
</reference>
<feature type="region of interest" description="Disordered" evidence="1">
    <location>
        <begin position="32"/>
        <end position="59"/>
    </location>
</feature>
<gene>
    <name evidence="2" type="ORF">P0Y55_17745</name>
</gene>
<evidence type="ECO:0000313" key="3">
    <source>
        <dbReference type="Proteomes" id="UP001178662"/>
    </source>
</evidence>
<proteinExistence type="predicted"/>
<sequence>MAQLYYKYGTMQSENLYRQLYTDKTIDQPGEACDEHHHSGLQTAISERTSDTRAGGFLF</sequence>
<accession>A0AA95JAH3</accession>
<dbReference type="EMBL" id="CP119317">
    <property type="protein sequence ID" value="WEK54353.1"/>
    <property type="molecule type" value="Genomic_DNA"/>
</dbReference>